<reference evidence="2 3" key="1">
    <citation type="submission" date="2023-03" db="EMBL/GenBank/DDBJ databases">
        <title>Altererythrobacter sp. CAU 1644 isolated from sand.</title>
        <authorList>
            <person name="Kim W."/>
        </authorList>
    </citation>
    <scope>NUCLEOTIDE SEQUENCE [LARGE SCALE GENOMIC DNA]</scope>
    <source>
        <strain evidence="2 3">CAU 1644</strain>
    </source>
</reference>
<keyword evidence="3" id="KW-1185">Reference proteome</keyword>
<organism evidence="2 3">
    <name type="scientific">Altererythrobacter arenosus</name>
    <dbReference type="NCBI Taxonomy" id="3032592"/>
    <lineage>
        <taxon>Bacteria</taxon>
        <taxon>Pseudomonadati</taxon>
        <taxon>Pseudomonadota</taxon>
        <taxon>Alphaproteobacteria</taxon>
        <taxon>Sphingomonadales</taxon>
        <taxon>Erythrobacteraceae</taxon>
        <taxon>Altererythrobacter</taxon>
    </lineage>
</organism>
<gene>
    <name evidence="2" type="ORF">P7228_12590</name>
</gene>
<evidence type="ECO:0000313" key="3">
    <source>
        <dbReference type="Proteomes" id="UP001215827"/>
    </source>
</evidence>
<dbReference type="EMBL" id="CP121106">
    <property type="protein sequence ID" value="WFL76827.1"/>
    <property type="molecule type" value="Genomic_DNA"/>
</dbReference>
<protein>
    <submittedName>
        <fullName evidence="2">CHAT domain-containing protein</fullName>
    </submittedName>
</protein>
<name>A0ABY8FP87_9SPHN</name>
<dbReference type="Proteomes" id="UP001215827">
    <property type="component" value="Chromosome"/>
</dbReference>
<sequence>MPNPTAIVNPAGDNPETILHYAKKLGREVVRRQIFNNIYGRARKPRSKKQIMNAAGIPKDKSQQAQNALDHLAKHHLISKSENDGSVKDGSRILYGKLETIRAHKDEILKFADDSKAAASVATKRSMGVKGAPSFVKIRSGRRSMQKVRGKQLRIAYLVTNPDPSAALNTLQEAKQVTKAIREVALSHKIDLRPFLAPSFDDLIDALNEFRPHVVHFSGHGGDETLLFDNERIGDVGGTALDFDTIVELLDAVEFKPDGLILMACDTVEGAKKFLDHTSFVVAMADSIGDDAASDFSVRFYRSLGSGVALENAVKQGKVSIKGKGYPDAELPTLLTRNEAKAKKPLVS</sequence>
<proteinExistence type="predicted"/>
<dbReference type="RefSeq" id="WP_278015586.1">
    <property type="nucleotide sequence ID" value="NZ_CP121106.1"/>
</dbReference>
<evidence type="ECO:0000259" key="1">
    <source>
        <dbReference type="Pfam" id="PF12770"/>
    </source>
</evidence>
<accession>A0ABY8FP87</accession>
<evidence type="ECO:0000313" key="2">
    <source>
        <dbReference type="EMBL" id="WFL76827.1"/>
    </source>
</evidence>
<dbReference type="Pfam" id="PF12770">
    <property type="entry name" value="CHAT"/>
    <property type="match status" value="1"/>
</dbReference>
<feature type="domain" description="CHAT" evidence="1">
    <location>
        <begin position="132"/>
        <end position="321"/>
    </location>
</feature>
<dbReference type="InterPro" id="IPR024983">
    <property type="entry name" value="CHAT_dom"/>
</dbReference>